<evidence type="ECO:0000313" key="2">
    <source>
        <dbReference type="Proteomes" id="UP001380365"/>
    </source>
</evidence>
<dbReference type="InterPro" id="IPR047114">
    <property type="entry name" value="YciF"/>
</dbReference>
<dbReference type="InterPro" id="IPR009078">
    <property type="entry name" value="Ferritin-like_SF"/>
</dbReference>
<dbReference type="Pfam" id="PF05974">
    <property type="entry name" value="DUF892"/>
    <property type="match status" value="1"/>
</dbReference>
<sequence length="171" mass="18923">MSLFGADTHTLDDLFVHGLKTIYYAERQILETLPQMIEMATDPQLKAGFQQHLRETEGQRTRLEQVFRMHGVEADETKCPAIDGIIKAANATAADIDDKQVLDAALAFGAQMVEHYEIAQYGTLIAWARELGRSDCAAVLDENLAEEKATDAKLTDLAEARINRAAEMQAS</sequence>
<dbReference type="SUPFAM" id="SSF47240">
    <property type="entry name" value="Ferritin-like"/>
    <property type="match status" value="1"/>
</dbReference>
<gene>
    <name evidence="1" type="ORF">WH159_02890</name>
</gene>
<dbReference type="RefSeq" id="WP_132883892.1">
    <property type="nucleotide sequence ID" value="NZ_JBBGZA010000001.1"/>
</dbReference>
<dbReference type="Gene3D" id="1.20.1260.10">
    <property type="match status" value="1"/>
</dbReference>
<evidence type="ECO:0000313" key="1">
    <source>
        <dbReference type="EMBL" id="MEJ5093494.1"/>
    </source>
</evidence>
<dbReference type="EMBL" id="JBBGZA010000001">
    <property type="protein sequence ID" value="MEJ5093494.1"/>
    <property type="molecule type" value="Genomic_DNA"/>
</dbReference>
<comment type="caution">
    <text evidence="1">The sequence shown here is derived from an EMBL/GenBank/DDBJ whole genome shotgun (WGS) entry which is preliminary data.</text>
</comment>
<dbReference type="CDD" id="cd07909">
    <property type="entry name" value="YciF"/>
    <property type="match status" value="1"/>
</dbReference>
<proteinExistence type="predicted"/>
<name>A0ABU8Q172_9SPHN</name>
<dbReference type="InterPro" id="IPR012347">
    <property type="entry name" value="Ferritin-like"/>
</dbReference>
<dbReference type="Proteomes" id="UP001380365">
    <property type="component" value="Unassembled WGS sequence"/>
</dbReference>
<accession>A0ABU8Q172</accession>
<organism evidence="1 2">
    <name type="scientific">Sphingomonas molluscorum</name>
    <dbReference type="NCBI Taxonomy" id="418184"/>
    <lineage>
        <taxon>Bacteria</taxon>
        <taxon>Pseudomonadati</taxon>
        <taxon>Pseudomonadota</taxon>
        <taxon>Alphaproteobacteria</taxon>
        <taxon>Sphingomonadales</taxon>
        <taxon>Sphingomonadaceae</taxon>
        <taxon>Sphingomonas</taxon>
    </lineage>
</organism>
<keyword evidence="2" id="KW-1185">Reference proteome</keyword>
<protein>
    <submittedName>
        <fullName evidence="1">Ferritin-like domain-containing protein</fullName>
    </submittedName>
</protein>
<dbReference type="PANTHER" id="PTHR30565:SF9">
    <property type="entry name" value="PROTEIN YCIF"/>
    <property type="match status" value="1"/>
</dbReference>
<reference evidence="1 2" key="1">
    <citation type="submission" date="2023-12" db="EMBL/GenBank/DDBJ databases">
        <title>Gut-associated functions are favored during microbiome assembly across C. elegans life.</title>
        <authorList>
            <person name="Zimmermann J."/>
        </authorList>
    </citation>
    <scope>NUCLEOTIDE SEQUENCE [LARGE SCALE GENOMIC DNA]</scope>
    <source>
        <strain evidence="1 2">JUb134</strain>
    </source>
</reference>
<dbReference type="PANTHER" id="PTHR30565">
    <property type="entry name" value="PROTEIN YCIF"/>
    <property type="match status" value="1"/>
</dbReference>
<dbReference type="InterPro" id="IPR010287">
    <property type="entry name" value="DUF892_YciF-like"/>
</dbReference>